<dbReference type="EMBL" id="BLKY01000001">
    <property type="protein sequence ID" value="GFG87765.1"/>
    <property type="molecule type" value="Genomic_DNA"/>
</dbReference>
<dbReference type="CDD" id="cd22340">
    <property type="entry name" value="NgoMIV-like"/>
    <property type="match status" value="1"/>
</dbReference>
<dbReference type="InterPro" id="IPR037083">
    <property type="entry name" value="NgoMIV_sf"/>
</dbReference>
<accession>A0A7I9YGE5</accession>
<dbReference type="GO" id="GO:0009307">
    <property type="term" value="P:DNA restriction-modification system"/>
    <property type="evidence" value="ECO:0007669"/>
    <property type="project" value="InterPro"/>
</dbReference>
<dbReference type="RefSeq" id="WP_109559470.1">
    <property type="nucleotide sequence ID" value="NZ_BLKY01000001.1"/>
</dbReference>
<dbReference type="AlphaFoldDB" id="A0A7I9YGE5"/>
<gene>
    <name evidence="1" type="ORF">MALGJ_44410</name>
</gene>
<dbReference type="Proteomes" id="UP000465305">
    <property type="component" value="Unassembled WGS sequence"/>
</dbReference>
<sequence>MIGEITKARNRFHASLVADYTLSMSPDGVASNADGSQKTSRAIAGYIAEQLGAQTQEKLKGQQAGTQFERAVKVFLDETFPHLQSVRPGAWTVINVGGKRRHGRKNVIKPGEFNSKNEDVNQISKYEPYTHLADLAMAIEENRNLEAVLGNSYEIGPDILVLRDPVADDEINRDKQGNSLSLVDDHTARHTIIRSANQPKQIIHALVSCKWTIRSDRAQNSRSEALNIMRNRKGRTPHIVVVTGEPTPSRLASLALGTGDLDIVYHFALPELVEGVKLSGNDEAITMLDILITGQRLRDITDLALDLAV</sequence>
<dbReference type="InterPro" id="IPR011335">
    <property type="entry name" value="Restrct_endonuc-II-like"/>
</dbReference>
<dbReference type="Pfam" id="PF09015">
    <property type="entry name" value="NgoMIV_restric"/>
    <property type="match status" value="2"/>
</dbReference>
<dbReference type="GO" id="GO:0009036">
    <property type="term" value="F:type II site-specific deoxyribonuclease activity"/>
    <property type="evidence" value="ECO:0007669"/>
    <property type="project" value="InterPro"/>
</dbReference>
<proteinExistence type="predicted"/>
<dbReference type="InterPro" id="IPR015105">
    <property type="entry name" value="NgoMIV"/>
</dbReference>
<keyword evidence="1" id="KW-0540">Nuclease</keyword>
<dbReference type="Gene3D" id="3.40.50.10010">
    <property type="entry name" value="Type-2 restriction enzyme NgoMIV"/>
    <property type="match status" value="1"/>
</dbReference>
<dbReference type="SUPFAM" id="SSF52980">
    <property type="entry name" value="Restriction endonuclease-like"/>
    <property type="match status" value="1"/>
</dbReference>
<keyword evidence="1" id="KW-0378">Hydrolase</keyword>
<protein>
    <submittedName>
        <fullName evidence="1">Type II restriction endonuclease NgoMIV</fullName>
    </submittedName>
</protein>
<evidence type="ECO:0000313" key="2">
    <source>
        <dbReference type="Proteomes" id="UP000465305"/>
    </source>
</evidence>
<comment type="caution">
    <text evidence="1">The sequence shown here is derived from an EMBL/GenBank/DDBJ whole genome shotgun (WGS) entry which is preliminary data.</text>
</comment>
<organism evidence="1 2">
    <name type="scientific">Mycolicibacter algericus</name>
    <name type="common">Mycobacterium algericum</name>
    <dbReference type="NCBI Taxonomy" id="1288388"/>
    <lineage>
        <taxon>Bacteria</taxon>
        <taxon>Bacillati</taxon>
        <taxon>Actinomycetota</taxon>
        <taxon>Actinomycetes</taxon>
        <taxon>Mycobacteriales</taxon>
        <taxon>Mycobacteriaceae</taxon>
        <taxon>Mycolicibacter</taxon>
    </lineage>
</organism>
<name>A0A7I9YGE5_MYCAL</name>
<reference evidence="1 2" key="1">
    <citation type="journal article" date="2019" name="Emerg. Microbes Infect.">
        <title>Comprehensive subspecies identification of 175 nontuberculous mycobacteria species based on 7547 genomic profiles.</title>
        <authorList>
            <person name="Matsumoto Y."/>
            <person name="Kinjo T."/>
            <person name="Motooka D."/>
            <person name="Nabeya D."/>
            <person name="Jung N."/>
            <person name="Uechi K."/>
            <person name="Horii T."/>
            <person name="Iida T."/>
            <person name="Fujita J."/>
            <person name="Nakamura S."/>
        </authorList>
    </citation>
    <scope>NUCLEOTIDE SEQUENCE [LARGE SCALE GENOMIC DNA]</scope>
    <source>
        <strain evidence="1 2">JCM 30723</strain>
    </source>
</reference>
<evidence type="ECO:0000313" key="1">
    <source>
        <dbReference type="EMBL" id="GFG87765.1"/>
    </source>
</evidence>
<keyword evidence="1" id="KW-0255">Endonuclease</keyword>